<keyword evidence="4 7" id="KW-0689">Ribosomal protein</keyword>
<keyword evidence="3 7" id="KW-0694">RNA-binding</keyword>
<dbReference type="InterPro" id="IPR047867">
    <property type="entry name" value="Ribosomal_uL22_bac/org-type"/>
</dbReference>
<comment type="function">
    <text evidence="7 10">This protein binds specifically to 23S rRNA; its binding is stimulated by other ribosomal proteins, e.g., L4, L17, and L20. It is important during the early stages of 50S assembly. It makes multiple contacts with different domains of the 23S rRNA in the assembled 50S subunit and ribosome.</text>
</comment>
<evidence type="ECO:0000256" key="5">
    <source>
        <dbReference type="ARBA" id="ARBA00023274"/>
    </source>
</evidence>
<dbReference type="STRING" id="1798375.A2773_04205"/>
<dbReference type="PANTHER" id="PTHR13501:SF8">
    <property type="entry name" value="LARGE RIBOSOMAL SUBUNIT PROTEIN UL22M"/>
    <property type="match status" value="1"/>
</dbReference>
<comment type="similarity">
    <text evidence="1 7 8">Belongs to the universal ribosomal protein uL22 family.</text>
</comment>
<evidence type="ECO:0000256" key="3">
    <source>
        <dbReference type="ARBA" id="ARBA00022884"/>
    </source>
</evidence>
<gene>
    <name evidence="7" type="primary">rplV</name>
    <name evidence="12" type="ORF">A2773_04205</name>
</gene>
<dbReference type="GO" id="GO:0006412">
    <property type="term" value="P:translation"/>
    <property type="evidence" value="ECO:0007669"/>
    <property type="project" value="UniProtKB-UniRule"/>
</dbReference>
<proteinExistence type="inferred from homology"/>
<evidence type="ECO:0000256" key="4">
    <source>
        <dbReference type="ARBA" id="ARBA00022980"/>
    </source>
</evidence>
<dbReference type="CDD" id="cd00336">
    <property type="entry name" value="Ribosomal_L22"/>
    <property type="match status" value="1"/>
</dbReference>
<name>A0A1F5ZRU5_9BACT</name>
<evidence type="ECO:0000313" key="12">
    <source>
        <dbReference type="EMBL" id="OGG15065.1"/>
    </source>
</evidence>
<evidence type="ECO:0000256" key="2">
    <source>
        <dbReference type="ARBA" id="ARBA00022730"/>
    </source>
</evidence>
<keyword evidence="5 7" id="KW-0687">Ribonucleoprotein</keyword>
<keyword evidence="2 7" id="KW-0699">rRNA-binding</keyword>
<dbReference type="PANTHER" id="PTHR13501">
    <property type="entry name" value="CHLOROPLAST 50S RIBOSOMAL PROTEIN L22-RELATED"/>
    <property type="match status" value="1"/>
</dbReference>
<evidence type="ECO:0000256" key="9">
    <source>
        <dbReference type="RuleBase" id="RU004006"/>
    </source>
</evidence>
<comment type="subunit">
    <text evidence="7 9">Part of the 50S ribosomal subunit.</text>
</comment>
<dbReference type="Proteomes" id="UP000177383">
    <property type="component" value="Unassembled WGS sequence"/>
</dbReference>
<evidence type="ECO:0000256" key="6">
    <source>
        <dbReference type="ARBA" id="ARBA00035207"/>
    </source>
</evidence>
<organism evidence="12 13">
    <name type="scientific">Candidatus Gottesmanbacteria bacterium RIFCSPHIGHO2_01_FULL_39_10</name>
    <dbReference type="NCBI Taxonomy" id="1798375"/>
    <lineage>
        <taxon>Bacteria</taxon>
        <taxon>Candidatus Gottesmaniibacteriota</taxon>
    </lineage>
</organism>
<accession>A0A1F5ZRU5</accession>
<evidence type="ECO:0000256" key="1">
    <source>
        <dbReference type="ARBA" id="ARBA00009451"/>
    </source>
</evidence>
<dbReference type="InterPro" id="IPR001063">
    <property type="entry name" value="Ribosomal_uL22"/>
</dbReference>
<dbReference type="Pfam" id="PF00237">
    <property type="entry name" value="Ribosomal_L22"/>
    <property type="match status" value="1"/>
</dbReference>
<dbReference type="GO" id="GO:0022625">
    <property type="term" value="C:cytosolic large ribosomal subunit"/>
    <property type="evidence" value="ECO:0007669"/>
    <property type="project" value="TreeGrafter"/>
</dbReference>
<evidence type="ECO:0000256" key="8">
    <source>
        <dbReference type="RuleBase" id="RU004005"/>
    </source>
</evidence>
<sequence>MQIVSISRYIRISPKKAKFLANTVKKMNPQDAVERLSAGHQKGYTLFAKAIKSALSDSVNNYKLDKNTLIFKSLEVGKGPHFKRWQPVARGMAHQIKKRTTHLKIVLEEQNSKSQVTNSKQIQNTKIQKEDKKK</sequence>
<dbReference type="InterPro" id="IPR036394">
    <property type="entry name" value="Ribosomal_uL22_sf"/>
</dbReference>
<feature type="compositionally biased region" description="Polar residues" evidence="11">
    <location>
        <begin position="113"/>
        <end position="126"/>
    </location>
</feature>
<evidence type="ECO:0000313" key="13">
    <source>
        <dbReference type="Proteomes" id="UP000177383"/>
    </source>
</evidence>
<protein>
    <recommendedName>
        <fullName evidence="6 7">Large ribosomal subunit protein uL22</fullName>
    </recommendedName>
</protein>
<evidence type="ECO:0000256" key="7">
    <source>
        <dbReference type="HAMAP-Rule" id="MF_01331"/>
    </source>
</evidence>
<dbReference type="NCBIfam" id="TIGR01044">
    <property type="entry name" value="rplV_bact"/>
    <property type="match status" value="1"/>
</dbReference>
<evidence type="ECO:0000256" key="11">
    <source>
        <dbReference type="SAM" id="MobiDB-lite"/>
    </source>
</evidence>
<dbReference type="GO" id="GO:0003735">
    <property type="term" value="F:structural constituent of ribosome"/>
    <property type="evidence" value="ECO:0007669"/>
    <property type="project" value="InterPro"/>
</dbReference>
<dbReference type="InterPro" id="IPR005727">
    <property type="entry name" value="Ribosomal_uL22_bac/chlpt-type"/>
</dbReference>
<comment type="function">
    <text evidence="7">The globular domain of the protein is located near the polypeptide exit tunnel on the outside of the subunit, while an extended beta-hairpin is found that lines the wall of the exit tunnel in the center of the 70S ribosome.</text>
</comment>
<dbReference type="GO" id="GO:0019843">
    <property type="term" value="F:rRNA binding"/>
    <property type="evidence" value="ECO:0007669"/>
    <property type="project" value="UniProtKB-UniRule"/>
</dbReference>
<dbReference type="Gene3D" id="3.90.470.10">
    <property type="entry name" value="Ribosomal protein L22/L17"/>
    <property type="match status" value="1"/>
</dbReference>
<comment type="caution">
    <text evidence="12">The sequence shown here is derived from an EMBL/GenBank/DDBJ whole genome shotgun (WGS) entry which is preliminary data.</text>
</comment>
<dbReference type="SUPFAM" id="SSF54843">
    <property type="entry name" value="Ribosomal protein L22"/>
    <property type="match status" value="1"/>
</dbReference>
<dbReference type="EMBL" id="MFJE01000005">
    <property type="protein sequence ID" value="OGG15065.1"/>
    <property type="molecule type" value="Genomic_DNA"/>
</dbReference>
<dbReference type="HAMAP" id="MF_01331_B">
    <property type="entry name" value="Ribosomal_uL22_B"/>
    <property type="match status" value="1"/>
</dbReference>
<feature type="region of interest" description="Disordered" evidence="11">
    <location>
        <begin position="113"/>
        <end position="134"/>
    </location>
</feature>
<reference evidence="12 13" key="1">
    <citation type="journal article" date="2016" name="Nat. Commun.">
        <title>Thousands of microbial genomes shed light on interconnected biogeochemical processes in an aquifer system.</title>
        <authorList>
            <person name="Anantharaman K."/>
            <person name="Brown C.T."/>
            <person name="Hug L.A."/>
            <person name="Sharon I."/>
            <person name="Castelle C.J."/>
            <person name="Probst A.J."/>
            <person name="Thomas B.C."/>
            <person name="Singh A."/>
            <person name="Wilkins M.J."/>
            <person name="Karaoz U."/>
            <person name="Brodie E.L."/>
            <person name="Williams K.H."/>
            <person name="Hubbard S.S."/>
            <person name="Banfield J.F."/>
        </authorList>
    </citation>
    <scope>NUCLEOTIDE SEQUENCE [LARGE SCALE GENOMIC DNA]</scope>
</reference>
<dbReference type="AlphaFoldDB" id="A0A1F5ZRU5"/>
<evidence type="ECO:0000256" key="10">
    <source>
        <dbReference type="RuleBase" id="RU004008"/>
    </source>
</evidence>